<reference evidence="3" key="1">
    <citation type="submission" date="2015-07" db="EMBL/GenBank/DDBJ databases">
        <title>Draft genome sequence of the purine-degrading Gottschalkia purinilyticum DSM 1384 (formerly Clostridium purinilyticum).</title>
        <authorList>
            <person name="Poehlein A."/>
            <person name="Schiel-Bengelsdorf B."/>
            <person name="Bengelsdorf F.R."/>
            <person name="Daniel R."/>
            <person name="Duerre P."/>
        </authorList>
    </citation>
    <scope>NUCLEOTIDE SEQUENCE [LARGE SCALE GENOMIC DNA]</scope>
    <source>
        <strain evidence="3">DSM 1384</strain>
    </source>
</reference>
<sequence length="243" mass="27852">MKKPLIIAHRGASAYAPENTISSFKKAIEMKSDGIELDVQMTKDNEIVVCHDEMLNRTTNGVGYIKDLTLKEIKALDAGSWYNEKYKGEKIPTLEEVFEIVKDKNILINIELKNIFIHYDGLEEKVVDLIQKKELTDNVIISSFNYPSLIEIKKINRKIKVAPLYMFKFDDLLVHAKRINSSGISMISMLIDDKFINDCKDNGFNTYFFTINDRCEMMRVLKKGVSGILTDYPDVGVNLLKEL</sequence>
<dbReference type="InterPro" id="IPR030395">
    <property type="entry name" value="GP_PDE_dom"/>
</dbReference>
<dbReference type="PROSITE" id="PS51704">
    <property type="entry name" value="GP_PDE"/>
    <property type="match status" value="1"/>
</dbReference>
<name>A0A0L0WDH8_GOTPU</name>
<dbReference type="PANTHER" id="PTHR46211">
    <property type="entry name" value="GLYCEROPHOSPHORYL DIESTER PHOSPHODIESTERASE"/>
    <property type="match status" value="1"/>
</dbReference>
<dbReference type="STRING" id="1503.CLPU_3c02710"/>
<protein>
    <submittedName>
        <fullName evidence="2">Glycerophosphoryl diester phosphodiesterase</fullName>
    </submittedName>
</protein>
<evidence type="ECO:0000313" key="3">
    <source>
        <dbReference type="Proteomes" id="UP000037267"/>
    </source>
</evidence>
<gene>
    <name evidence="2" type="ORF">CLPU_3c02710</name>
</gene>
<comment type="caution">
    <text evidence="2">The sequence shown here is derived from an EMBL/GenBank/DDBJ whole genome shotgun (WGS) entry which is preliminary data.</text>
</comment>
<dbReference type="PANTHER" id="PTHR46211:SF1">
    <property type="entry name" value="GLYCEROPHOSPHODIESTER PHOSPHODIESTERASE, CYTOPLASMIC"/>
    <property type="match status" value="1"/>
</dbReference>
<dbReference type="Pfam" id="PF03009">
    <property type="entry name" value="GDPD"/>
    <property type="match status" value="1"/>
</dbReference>
<dbReference type="RefSeq" id="WP_050354472.1">
    <property type="nucleotide sequence ID" value="NZ_LGSS01000003.1"/>
</dbReference>
<evidence type="ECO:0000259" key="1">
    <source>
        <dbReference type="PROSITE" id="PS51704"/>
    </source>
</evidence>
<dbReference type="GO" id="GO:0006629">
    <property type="term" value="P:lipid metabolic process"/>
    <property type="evidence" value="ECO:0007669"/>
    <property type="project" value="InterPro"/>
</dbReference>
<dbReference type="SUPFAM" id="SSF51695">
    <property type="entry name" value="PLC-like phosphodiesterases"/>
    <property type="match status" value="1"/>
</dbReference>
<dbReference type="GO" id="GO:0008081">
    <property type="term" value="F:phosphoric diester hydrolase activity"/>
    <property type="evidence" value="ECO:0007669"/>
    <property type="project" value="InterPro"/>
</dbReference>
<dbReference type="CDD" id="cd08563">
    <property type="entry name" value="GDPD_TtGDE_like"/>
    <property type="match status" value="1"/>
</dbReference>
<accession>A0A0L0WDH8</accession>
<keyword evidence="3" id="KW-1185">Reference proteome</keyword>
<evidence type="ECO:0000313" key="2">
    <source>
        <dbReference type="EMBL" id="KNF09491.1"/>
    </source>
</evidence>
<feature type="domain" description="GP-PDE" evidence="1">
    <location>
        <begin position="4"/>
        <end position="240"/>
    </location>
</feature>
<dbReference type="InterPro" id="IPR017946">
    <property type="entry name" value="PLC-like_Pdiesterase_TIM-brl"/>
</dbReference>
<dbReference type="Gene3D" id="3.20.20.190">
    <property type="entry name" value="Phosphatidylinositol (PI) phosphodiesterase"/>
    <property type="match status" value="1"/>
</dbReference>
<dbReference type="EMBL" id="LGSS01000003">
    <property type="protein sequence ID" value="KNF09491.1"/>
    <property type="molecule type" value="Genomic_DNA"/>
</dbReference>
<organism evidence="2 3">
    <name type="scientific">Gottschalkia purinilytica</name>
    <name type="common">Clostridium purinilyticum</name>
    <dbReference type="NCBI Taxonomy" id="1503"/>
    <lineage>
        <taxon>Bacteria</taxon>
        <taxon>Bacillati</taxon>
        <taxon>Bacillota</taxon>
        <taxon>Tissierellia</taxon>
        <taxon>Tissierellales</taxon>
        <taxon>Gottschalkiaceae</taxon>
        <taxon>Gottschalkia</taxon>
    </lineage>
</organism>
<dbReference type="Proteomes" id="UP000037267">
    <property type="component" value="Unassembled WGS sequence"/>
</dbReference>
<dbReference type="OrthoDB" id="384721at2"/>
<dbReference type="AlphaFoldDB" id="A0A0L0WDH8"/>
<proteinExistence type="predicted"/>
<dbReference type="PATRIC" id="fig|1503.3.peg.2140"/>